<dbReference type="InterPro" id="IPR010982">
    <property type="entry name" value="Lambda_DNA-bd_dom_sf"/>
</dbReference>
<name>L7VUX0_9BACT</name>
<dbReference type="GO" id="GO:0003677">
    <property type="term" value="F:DNA binding"/>
    <property type="evidence" value="ECO:0007669"/>
    <property type="project" value="InterPro"/>
</dbReference>
<dbReference type="EMBL" id="JX649861">
    <property type="protein sequence ID" value="AGC71081.1"/>
    <property type="molecule type" value="Genomic_DNA"/>
</dbReference>
<dbReference type="AlphaFoldDB" id="L7VUX0"/>
<dbReference type="Gene3D" id="1.10.260.40">
    <property type="entry name" value="lambda repressor-like DNA-binding domains"/>
    <property type="match status" value="1"/>
</dbReference>
<organism evidence="1">
    <name type="scientific">uncultured bacterium A1Q1_fos_324</name>
    <dbReference type="NCBI Taxonomy" id="1256572"/>
    <lineage>
        <taxon>Bacteria</taxon>
        <taxon>environmental samples</taxon>
    </lineage>
</organism>
<dbReference type="CDD" id="cd00093">
    <property type="entry name" value="HTH_XRE"/>
    <property type="match status" value="1"/>
</dbReference>
<protein>
    <submittedName>
        <fullName evidence="1">Uncharacterized protein</fullName>
    </submittedName>
</protein>
<sequence length="149" mass="16084">MALKFRNIEADPADPVETWGFEGVLTALDRGDLSDWSRVLRVIETDPWGDVARHFEIAAEQTEDRGAGAWAKLALARVRDEIKLAEKREVAGELAALVARSGLTAAQFASRTGTSASRLSAYLSAKTCPSAAYMVRARRLSDSYSGGPA</sequence>
<reference evidence="1" key="1">
    <citation type="submission" date="2012-09" db="EMBL/GenBank/DDBJ databases">
        <title>Metagenomic Characterization of a Microbial Community in Wastewater Detects High Levels of Antibiotic Resistance.</title>
        <authorList>
            <person name="Abrams M."/>
            <person name="Caldwell A."/>
            <person name="Vandaei E."/>
            <person name="Lee W."/>
            <person name="Perrott J."/>
            <person name="Khan S.Y."/>
            <person name="Ta J."/>
            <person name="Romero D."/>
            <person name="Nguyen V."/>
            <person name="Pourmand N."/>
            <person name="Ouverney C.C."/>
        </authorList>
    </citation>
    <scope>NUCLEOTIDE SEQUENCE</scope>
</reference>
<dbReference type="InterPro" id="IPR001387">
    <property type="entry name" value="Cro/C1-type_HTH"/>
</dbReference>
<proteinExistence type="predicted"/>
<accession>L7VUX0</accession>
<dbReference type="SUPFAM" id="SSF47413">
    <property type="entry name" value="lambda repressor-like DNA-binding domains"/>
    <property type="match status" value="1"/>
</dbReference>
<dbReference type="Pfam" id="PF13560">
    <property type="entry name" value="HTH_31"/>
    <property type="match status" value="1"/>
</dbReference>
<evidence type="ECO:0000313" key="1">
    <source>
        <dbReference type="EMBL" id="AGC71081.1"/>
    </source>
</evidence>